<evidence type="ECO:0000259" key="8">
    <source>
        <dbReference type="Pfam" id="PF02770"/>
    </source>
</evidence>
<evidence type="ECO:0000256" key="5">
    <source>
        <dbReference type="ARBA" id="ARBA00023002"/>
    </source>
</evidence>
<keyword evidence="4 6" id="KW-0274">FAD</keyword>
<dbReference type="Proteomes" id="UP000198727">
    <property type="component" value="Unassembled WGS sequence"/>
</dbReference>
<dbReference type="Gene3D" id="1.20.140.10">
    <property type="entry name" value="Butyryl-CoA Dehydrogenase, subunit A, domain 3"/>
    <property type="match status" value="1"/>
</dbReference>
<keyword evidence="3 6" id="KW-0285">Flavoprotein</keyword>
<name>A0A1I5VM12_9PSEU</name>
<dbReference type="InterPro" id="IPR046373">
    <property type="entry name" value="Acyl-CoA_Oxase/DH_mid-dom_sf"/>
</dbReference>
<dbReference type="InterPro" id="IPR009075">
    <property type="entry name" value="AcylCo_DH/oxidase_C"/>
</dbReference>
<comment type="cofactor">
    <cofactor evidence="1 6">
        <name>FAD</name>
        <dbReference type="ChEBI" id="CHEBI:57692"/>
    </cofactor>
</comment>
<dbReference type="GO" id="GO:0050660">
    <property type="term" value="F:flavin adenine dinucleotide binding"/>
    <property type="evidence" value="ECO:0007669"/>
    <property type="project" value="InterPro"/>
</dbReference>
<dbReference type="RefSeq" id="WP_092530785.1">
    <property type="nucleotide sequence ID" value="NZ_FOWW01000004.1"/>
</dbReference>
<dbReference type="SUPFAM" id="SSF56645">
    <property type="entry name" value="Acyl-CoA dehydrogenase NM domain-like"/>
    <property type="match status" value="1"/>
</dbReference>
<dbReference type="Pfam" id="PF02770">
    <property type="entry name" value="Acyl-CoA_dh_M"/>
    <property type="match status" value="1"/>
</dbReference>
<dbReference type="InterPro" id="IPR036250">
    <property type="entry name" value="AcylCo_DH-like_C"/>
</dbReference>
<reference evidence="11" key="1">
    <citation type="submission" date="2016-10" db="EMBL/GenBank/DDBJ databases">
        <authorList>
            <person name="Varghese N."/>
            <person name="Submissions S."/>
        </authorList>
    </citation>
    <scope>NUCLEOTIDE SEQUENCE [LARGE SCALE GENOMIC DNA]</scope>
    <source>
        <strain evidence="11">CGMCC 4.5579</strain>
    </source>
</reference>
<organism evidence="10 11">
    <name type="scientific">Amycolatopsis arida</name>
    <dbReference type="NCBI Taxonomy" id="587909"/>
    <lineage>
        <taxon>Bacteria</taxon>
        <taxon>Bacillati</taxon>
        <taxon>Actinomycetota</taxon>
        <taxon>Actinomycetes</taxon>
        <taxon>Pseudonocardiales</taxon>
        <taxon>Pseudonocardiaceae</taxon>
        <taxon>Amycolatopsis</taxon>
    </lineage>
</organism>
<dbReference type="Pfam" id="PF02771">
    <property type="entry name" value="Acyl-CoA_dh_N"/>
    <property type="match status" value="1"/>
</dbReference>
<dbReference type="InterPro" id="IPR013786">
    <property type="entry name" value="AcylCoA_DH/ox_N"/>
</dbReference>
<dbReference type="InterPro" id="IPR037069">
    <property type="entry name" value="AcylCoA_DH/ox_N_sf"/>
</dbReference>
<dbReference type="AlphaFoldDB" id="A0A1I5VM12"/>
<protein>
    <recommendedName>
        <fullName evidence="12">Acyl-CoA dehydrogenase</fullName>
    </recommendedName>
</protein>
<dbReference type="GO" id="GO:0016627">
    <property type="term" value="F:oxidoreductase activity, acting on the CH-CH group of donors"/>
    <property type="evidence" value="ECO:0007669"/>
    <property type="project" value="InterPro"/>
</dbReference>
<evidence type="ECO:0000256" key="6">
    <source>
        <dbReference type="RuleBase" id="RU362125"/>
    </source>
</evidence>
<dbReference type="PANTHER" id="PTHR43292">
    <property type="entry name" value="ACYL-COA DEHYDROGENASE"/>
    <property type="match status" value="1"/>
</dbReference>
<evidence type="ECO:0000256" key="3">
    <source>
        <dbReference type="ARBA" id="ARBA00022630"/>
    </source>
</evidence>
<dbReference type="EMBL" id="FOWW01000004">
    <property type="protein sequence ID" value="SFQ08598.1"/>
    <property type="molecule type" value="Genomic_DNA"/>
</dbReference>
<feature type="domain" description="Acyl-CoA oxidase/dehydrogenase middle" evidence="8">
    <location>
        <begin position="122"/>
        <end position="206"/>
    </location>
</feature>
<evidence type="ECO:0008006" key="12">
    <source>
        <dbReference type="Google" id="ProtNLM"/>
    </source>
</evidence>
<keyword evidence="5 6" id="KW-0560">Oxidoreductase</keyword>
<evidence type="ECO:0000256" key="1">
    <source>
        <dbReference type="ARBA" id="ARBA00001974"/>
    </source>
</evidence>
<evidence type="ECO:0000256" key="4">
    <source>
        <dbReference type="ARBA" id="ARBA00022827"/>
    </source>
</evidence>
<keyword evidence="11" id="KW-1185">Reference proteome</keyword>
<evidence type="ECO:0000259" key="7">
    <source>
        <dbReference type="Pfam" id="PF00441"/>
    </source>
</evidence>
<evidence type="ECO:0000259" key="9">
    <source>
        <dbReference type="Pfam" id="PF02771"/>
    </source>
</evidence>
<feature type="domain" description="Acyl-CoA dehydrogenase/oxidase N-terminal" evidence="9">
    <location>
        <begin position="6"/>
        <end position="118"/>
    </location>
</feature>
<dbReference type="GO" id="GO:0005886">
    <property type="term" value="C:plasma membrane"/>
    <property type="evidence" value="ECO:0007669"/>
    <property type="project" value="TreeGrafter"/>
</dbReference>
<comment type="similarity">
    <text evidence="2 6">Belongs to the acyl-CoA dehydrogenase family.</text>
</comment>
<dbReference type="SUPFAM" id="SSF47203">
    <property type="entry name" value="Acyl-CoA dehydrogenase C-terminal domain-like"/>
    <property type="match status" value="1"/>
</dbReference>
<dbReference type="Gene3D" id="2.40.110.10">
    <property type="entry name" value="Butyryl-CoA Dehydrogenase, subunit A, domain 2"/>
    <property type="match status" value="1"/>
</dbReference>
<proteinExistence type="inferred from homology"/>
<gene>
    <name evidence="10" type="ORF">SAMN05421810_104437</name>
</gene>
<evidence type="ECO:0000313" key="11">
    <source>
        <dbReference type="Proteomes" id="UP000198727"/>
    </source>
</evidence>
<dbReference type="PANTHER" id="PTHR43292:SF3">
    <property type="entry name" value="ACYL-COA DEHYDROGENASE FADE29"/>
    <property type="match status" value="1"/>
</dbReference>
<sequence>MHLDLTPAQRDLRDELRHYFAGLLSPAERRALLRERHGRTYREVVRRLGRDGWLGVGWPVEYGGHGFGDIEQHLFVDEAARAEIPLPSVTLQTVGPTLQAHGTPEQKAFFLPKILDGEVHFAIGYSEPDAGTDLAALRTSAVRRDGDYVVNGQKIFTTGGHDADYVWLAVRTDPDAPPHRGISILIVDTRDPGYSWTPIITCDGAHHVNATFYTDVRVPESMLVGRENEGWSLITTQLNHERVMLGPAGRIGGVYDRVRTWAAARTTPGGTPLLELADVRAALAEAFAVSRINELLNWQVAAASSADKRTRVADASATKIFGSERYQRVGRLLEEIVARHGDPTDPETAELAESLDVLARRYLVLTFGGGVNEIQRELIASVGLGLPRVPR</sequence>
<dbReference type="InterPro" id="IPR009100">
    <property type="entry name" value="AcylCoA_DH/oxidase_NM_dom_sf"/>
</dbReference>
<feature type="domain" description="Acyl-CoA dehydrogenase/oxidase C-terminal" evidence="7">
    <location>
        <begin position="228"/>
        <end position="381"/>
    </location>
</feature>
<dbReference type="OrthoDB" id="4759677at2"/>
<dbReference type="Pfam" id="PF00441">
    <property type="entry name" value="Acyl-CoA_dh_1"/>
    <property type="match status" value="1"/>
</dbReference>
<dbReference type="InterPro" id="IPR052161">
    <property type="entry name" value="Mycobact_Acyl-CoA_DH"/>
</dbReference>
<accession>A0A1I5VM12</accession>
<dbReference type="STRING" id="587909.SAMN05421810_104437"/>
<evidence type="ECO:0000313" key="10">
    <source>
        <dbReference type="EMBL" id="SFQ08598.1"/>
    </source>
</evidence>
<dbReference type="Gene3D" id="1.10.540.10">
    <property type="entry name" value="Acyl-CoA dehydrogenase/oxidase, N-terminal domain"/>
    <property type="match status" value="1"/>
</dbReference>
<dbReference type="InterPro" id="IPR006091">
    <property type="entry name" value="Acyl-CoA_Oxase/DH_mid-dom"/>
</dbReference>
<evidence type="ECO:0000256" key="2">
    <source>
        <dbReference type="ARBA" id="ARBA00009347"/>
    </source>
</evidence>